<dbReference type="HAMAP" id="MF_00227">
    <property type="entry name" value="RNase_P"/>
    <property type="match status" value="1"/>
</dbReference>
<dbReference type="GO" id="GO:0032977">
    <property type="term" value="F:membrane insertase activity"/>
    <property type="evidence" value="ECO:0007669"/>
    <property type="project" value="InterPro"/>
</dbReference>
<keyword evidence="5" id="KW-0813">Transport</keyword>
<evidence type="ECO:0000256" key="16">
    <source>
        <dbReference type="ARBA" id="ARBA00023186"/>
    </source>
</evidence>
<proteinExistence type="inferred from homology"/>
<keyword evidence="14 20" id="KW-1133">Transmembrane helix</keyword>
<comment type="subcellular location">
    <subcellularLocation>
        <location evidence="2">Cell inner membrane</location>
        <topology evidence="2">Multi-pass membrane protein</topology>
    </subcellularLocation>
</comment>
<evidence type="ECO:0000256" key="5">
    <source>
        <dbReference type="ARBA" id="ARBA00022448"/>
    </source>
</evidence>
<feature type="region of interest" description="Disordered" evidence="19">
    <location>
        <begin position="1"/>
        <end position="28"/>
    </location>
</feature>
<gene>
    <name evidence="23" type="ORF">H2204_013626</name>
</gene>
<dbReference type="NCBIfam" id="NF002353">
    <property type="entry name" value="PRK01318.1-4"/>
    <property type="match status" value="1"/>
</dbReference>
<evidence type="ECO:0000256" key="19">
    <source>
        <dbReference type="SAM" id="MobiDB-lite"/>
    </source>
</evidence>
<comment type="caution">
    <text evidence="23">The sequence shown here is derived from an EMBL/GenBank/DDBJ whole genome shotgun (WGS) entry which is preliminary data.</text>
</comment>
<keyword evidence="15 20" id="KW-0472">Membrane</keyword>
<dbReference type="InterPro" id="IPR000100">
    <property type="entry name" value="RNase_P"/>
</dbReference>
<evidence type="ECO:0000256" key="14">
    <source>
        <dbReference type="ARBA" id="ARBA00022989"/>
    </source>
</evidence>
<evidence type="ECO:0000256" key="13">
    <source>
        <dbReference type="ARBA" id="ARBA00022927"/>
    </source>
</evidence>
<organism evidence="23">
    <name type="scientific">Knufia peltigerae</name>
    <dbReference type="NCBI Taxonomy" id="1002370"/>
    <lineage>
        <taxon>Eukaryota</taxon>
        <taxon>Fungi</taxon>
        <taxon>Dikarya</taxon>
        <taxon>Ascomycota</taxon>
        <taxon>Pezizomycotina</taxon>
        <taxon>Eurotiomycetes</taxon>
        <taxon>Chaetothyriomycetidae</taxon>
        <taxon>Chaetothyriales</taxon>
        <taxon>Trichomeriaceae</taxon>
        <taxon>Knufia</taxon>
    </lineage>
</organism>
<feature type="transmembrane region" description="Helical" evidence="20">
    <location>
        <begin position="693"/>
        <end position="715"/>
    </location>
</feature>
<dbReference type="PROSITE" id="PS00648">
    <property type="entry name" value="RIBONUCLEASE_P"/>
    <property type="match status" value="1"/>
</dbReference>
<dbReference type="GO" id="GO:0015031">
    <property type="term" value="P:protein transport"/>
    <property type="evidence" value="ECO:0007669"/>
    <property type="project" value="UniProtKB-KW"/>
</dbReference>
<keyword evidence="10" id="KW-0255">Endonuclease</keyword>
<dbReference type="NCBIfam" id="NF002352">
    <property type="entry name" value="PRK01318.1-3"/>
    <property type="match status" value="1"/>
</dbReference>
<feature type="compositionally biased region" description="Polar residues" evidence="19">
    <location>
        <begin position="1"/>
        <end position="11"/>
    </location>
</feature>
<evidence type="ECO:0000259" key="21">
    <source>
        <dbReference type="Pfam" id="PF02096"/>
    </source>
</evidence>
<keyword evidence="16" id="KW-0143">Chaperone</keyword>
<evidence type="ECO:0000256" key="11">
    <source>
        <dbReference type="ARBA" id="ARBA00022801"/>
    </source>
</evidence>
<protein>
    <recommendedName>
        <fullName evidence="4">Membrane protein insertase YidC</fullName>
    </recommendedName>
    <alternativeName>
        <fullName evidence="18">Foldase YidC</fullName>
    </alternativeName>
    <alternativeName>
        <fullName evidence="17">Membrane integrase YidC</fullName>
    </alternativeName>
</protein>
<feature type="domain" description="Membrane insertase YidC/Oxa/ALB C-terminal" evidence="21">
    <location>
        <begin position="550"/>
        <end position="729"/>
    </location>
</feature>
<evidence type="ECO:0000256" key="15">
    <source>
        <dbReference type="ARBA" id="ARBA00023136"/>
    </source>
</evidence>
<keyword evidence="6" id="KW-1003">Cell membrane</keyword>
<keyword evidence="7 20" id="KW-0812">Transmembrane</keyword>
<dbReference type="InterPro" id="IPR020568">
    <property type="entry name" value="Ribosomal_Su5_D2-typ_SF"/>
</dbReference>
<dbReference type="PANTHER" id="PTHR12428">
    <property type="entry name" value="OXA1"/>
    <property type="match status" value="1"/>
</dbReference>
<dbReference type="InterPro" id="IPR020539">
    <property type="entry name" value="RNase_P_CS"/>
</dbReference>
<dbReference type="InterPro" id="IPR014721">
    <property type="entry name" value="Ribsml_uS5_D2-typ_fold_subgr"/>
</dbReference>
<dbReference type="InterPro" id="IPR038221">
    <property type="entry name" value="YidC_periplasmic_sf"/>
</dbReference>
<feature type="transmembrane region" description="Helical" evidence="20">
    <location>
        <begin position="613"/>
        <end position="636"/>
    </location>
</feature>
<dbReference type="CDD" id="cd19961">
    <property type="entry name" value="EcYidC-like_peri"/>
    <property type="match status" value="1"/>
</dbReference>
<evidence type="ECO:0000256" key="4">
    <source>
        <dbReference type="ARBA" id="ARBA00015325"/>
    </source>
</evidence>
<keyword evidence="11" id="KW-0378">Hydrolase</keyword>
<dbReference type="NCBIfam" id="TIGR03593">
    <property type="entry name" value="yidC_nterm"/>
    <property type="match status" value="1"/>
</dbReference>
<feature type="domain" description="Membrane insertase YidC N-terminal" evidence="22">
    <location>
        <begin position="257"/>
        <end position="539"/>
    </location>
</feature>
<evidence type="ECO:0000256" key="3">
    <source>
        <dbReference type="ARBA" id="ARBA00010527"/>
    </source>
</evidence>
<dbReference type="PRINTS" id="PR00701">
    <property type="entry name" value="60KDINNERMP"/>
</dbReference>
<evidence type="ECO:0000256" key="6">
    <source>
        <dbReference type="ARBA" id="ARBA00022475"/>
    </source>
</evidence>
<evidence type="ECO:0000256" key="12">
    <source>
        <dbReference type="ARBA" id="ARBA00022884"/>
    </source>
</evidence>
<dbReference type="GO" id="GO:0005886">
    <property type="term" value="C:plasma membrane"/>
    <property type="evidence" value="ECO:0007669"/>
    <property type="project" value="UniProtKB-SubCell"/>
</dbReference>
<feature type="region of interest" description="Disordered" evidence="19">
    <location>
        <begin position="205"/>
        <end position="253"/>
    </location>
</feature>
<evidence type="ECO:0000256" key="18">
    <source>
        <dbReference type="ARBA" id="ARBA00033342"/>
    </source>
</evidence>
<evidence type="ECO:0000256" key="20">
    <source>
        <dbReference type="SAM" id="Phobius"/>
    </source>
</evidence>
<dbReference type="GO" id="GO:0051205">
    <property type="term" value="P:protein insertion into membrane"/>
    <property type="evidence" value="ECO:0007669"/>
    <property type="project" value="TreeGrafter"/>
</dbReference>
<dbReference type="SUPFAM" id="SSF54211">
    <property type="entry name" value="Ribosomal protein S5 domain 2-like"/>
    <property type="match status" value="1"/>
</dbReference>
<dbReference type="GO" id="GO:0008033">
    <property type="term" value="P:tRNA processing"/>
    <property type="evidence" value="ECO:0007669"/>
    <property type="project" value="UniProtKB-KW"/>
</dbReference>
<dbReference type="CDD" id="cd20070">
    <property type="entry name" value="5TM_YidC_Alb3"/>
    <property type="match status" value="1"/>
</dbReference>
<sequence>MATKRTFQPSNLKHPVASPRQGPQSPERLIAMPHPAADAIHSTVNTADPRKRFPRSARVRTRAEYSTVFNGARRVSDPLMTLHWLPADRPARLGLAVSRKVDPHAVGRNRIKRVLRDALRQTRTDIQPGDFVVVARTAARHASNEDIRQAFLRLLRRLRALPAPGVDGTMPPPDGIAISSTRVFLIFAWLMVAVLLWMEWSREKSAPTPAPTTSSAPAAAQSVPGATPGSIPSAQVPGAPGQAAVQAQASATPSAQRVTITTDVLRLVLDGGRVLDAELLQFPQSKDEGSPPVRLLTEDPAHPYSAISGWASEDKNTPVPGVDGFKLVGDTRDFVLANGQNELQVPFVWTADNGVTIKRTLIVGRNEYAIRFKDEVSNAGAAPWNGYVYRTLDRTPTILSRSMTNPDSFSFNGATWYDNDKKYQRRAFKDYLDDGALNQNITGGWLAMLQHHFFTAWIPQKDQTAHYVLSQVAGRDLIEARGPAFTVAPGQSTSTEARLWVGPKLVNLIAKEDVPGLDRVVDYSRFSMMAVIGQGLFWVLNQVHKLVGNWGWAIVGLVVLLKIVLYPLSATQYKSGAKMRRFQPRIAQLKERYGDDRQKFQTAMMELYKKEKINPMGGCLPILIQMPIFFALYWVLVESVELRQAPWFGWIQDLTARDPYFILPVINVAVMWFTQKLTPAPGMDPMQQKMMQFMPLVFGVMMAFMPSGLVLYWVVNGGLGLLQQWWMTKRHGSDPVPATAATAPAKKK</sequence>
<comment type="function">
    <text evidence="1">RNaseP catalyzes the removal of the 5'-leader sequence from pre-tRNA to produce the mature 5'-terminus. It can also cleave other RNA substrates such as 4.5S RNA. The protein component plays an auxiliary but essential role in vivo by binding to the 5'-leader sequence and broadening the substrate specificity of the ribozyme.</text>
</comment>
<feature type="compositionally biased region" description="Low complexity" evidence="19">
    <location>
        <begin position="211"/>
        <end position="253"/>
    </location>
</feature>
<dbReference type="PRINTS" id="PR01900">
    <property type="entry name" value="YIDCPROTEIN"/>
</dbReference>
<dbReference type="AlphaFoldDB" id="A0AA38XQ29"/>
<dbReference type="EMBL" id="JAPDRN010000158">
    <property type="protein sequence ID" value="KAJ9617574.1"/>
    <property type="molecule type" value="Genomic_DNA"/>
</dbReference>
<keyword evidence="9" id="KW-0540">Nuclease</keyword>
<dbReference type="Gene3D" id="2.70.98.90">
    <property type="match status" value="1"/>
</dbReference>
<dbReference type="PANTHER" id="PTHR12428:SF65">
    <property type="entry name" value="CYTOCHROME C OXIDASE ASSEMBLY PROTEIN COX18, MITOCHONDRIAL"/>
    <property type="match status" value="1"/>
</dbReference>
<name>A0AA38XQ29_9EURO</name>
<dbReference type="InterPro" id="IPR001708">
    <property type="entry name" value="YidC/ALB3/OXA1/COX18"/>
</dbReference>
<dbReference type="InterPro" id="IPR019998">
    <property type="entry name" value="Membr_insert_YidC"/>
</dbReference>
<dbReference type="Pfam" id="PF14849">
    <property type="entry name" value="YidC_periplas"/>
    <property type="match status" value="1"/>
</dbReference>
<keyword evidence="13" id="KW-0653">Protein transport</keyword>
<evidence type="ECO:0000256" key="17">
    <source>
        <dbReference type="ARBA" id="ARBA00033245"/>
    </source>
</evidence>
<evidence type="ECO:0000256" key="8">
    <source>
        <dbReference type="ARBA" id="ARBA00022694"/>
    </source>
</evidence>
<reference evidence="23" key="1">
    <citation type="submission" date="2022-10" db="EMBL/GenBank/DDBJ databases">
        <title>Culturing micro-colonial fungi from biological soil crusts in the Mojave desert and describing Neophaeococcomyces mojavensis, and introducing the new genera and species Taxawa tesnikishii.</title>
        <authorList>
            <person name="Kurbessoian T."/>
            <person name="Stajich J.E."/>
        </authorList>
    </citation>
    <scope>NUCLEOTIDE SEQUENCE</scope>
    <source>
        <strain evidence="23">TK_35</strain>
    </source>
</reference>
<comment type="similarity">
    <text evidence="3">Belongs to the OXA1/ALB3/YidC family. Type 1 subfamily.</text>
</comment>
<dbReference type="Pfam" id="PF02096">
    <property type="entry name" value="60KD_IMP"/>
    <property type="match status" value="1"/>
</dbReference>
<dbReference type="GO" id="GO:0004526">
    <property type="term" value="F:ribonuclease P activity"/>
    <property type="evidence" value="ECO:0007669"/>
    <property type="project" value="InterPro"/>
</dbReference>
<dbReference type="NCBIfam" id="TIGR03592">
    <property type="entry name" value="yidC_oxa1_cterm"/>
    <property type="match status" value="1"/>
</dbReference>
<keyword evidence="8" id="KW-0819">tRNA processing</keyword>
<dbReference type="InterPro" id="IPR028055">
    <property type="entry name" value="YidC/Oxa/ALB_C"/>
</dbReference>
<evidence type="ECO:0000256" key="7">
    <source>
        <dbReference type="ARBA" id="ARBA00022692"/>
    </source>
</evidence>
<feature type="transmembrane region" description="Helical" evidence="20">
    <location>
        <begin position="550"/>
        <end position="571"/>
    </location>
</feature>
<evidence type="ECO:0000313" key="23">
    <source>
        <dbReference type="EMBL" id="KAJ9617574.1"/>
    </source>
</evidence>
<evidence type="ECO:0000256" key="9">
    <source>
        <dbReference type="ARBA" id="ARBA00022722"/>
    </source>
</evidence>
<evidence type="ECO:0000259" key="22">
    <source>
        <dbReference type="Pfam" id="PF14849"/>
    </source>
</evidence>
<evidence type="ECO:0000256" key="10">
    <source>
        <dbReference type="ARBA" id="ARBA00022759"/>
    </source>
</evidence>
<accession>A0AA38XQ29</accession>
<evidence type="ECO:0000256" key="2">
    <source>
        <dbReference type="ARBA" id="ARBA00004429"/>
    </source>
</evidence>
<keyword evidence="12" id="KW-0694">RNA-binding</keyword>
<dbReference type="Gene3D" id="3.30.230.10">
    <property type="match status" value="1"/>
</dbReference>
<dbReference type="Pfam" id="PF00825">
    <property type="entry name" value="Ribonuclease_P"/>
    <property type="match status" value="1"/>
</dbReference>
<dbReference type="InterPro" id="IPR047196">
    <property type="entry name" value="YidC_ALB_C"/>
</dbReference>
<dbReference type="GO" id="GO:0000049">
    <property type="term" value="F:tRNA binding"/>
    <property type="evidence" value="ECO:0007669"/>
    <property type="project" value="InterPro"/>
</dbReference>
<dbReference type="NCBIfam" id="TIGR00188">
    <property type="entry name" value="rnpA"/>
    <property type="match status" value="1"/>
</dbReference>
<feature type="transmembrane region" description="Helical" evidence="20">
    <location>
        <begin position="656"/>
        <end position="673"/>
    </location>
</feature>
<dbReference type="InterPro" id="IPR028053">
    <property type="entry name" value="Membr_insert_YidC_N"/>
</dbReference>
<evidence type="ECO:0000256" key="1">
    <source>
        <dbReference type="ARBA" id="ARBA00002663"/>
    </source>
</evidence>
<dbReference type="HAMAP" id="MF_01810">
    <property type="entry name" value="YidC_type1"/>
    <property type="match status" value="1"/>
</dbReference>